<reference evidence="1" key="1">
    <citation type="submission" date="2014-11" db="EMBL/GenBank/DDBJ databases">
        <authorList>
            <person name="Amaro Gonzalez C."/>
        </authorList>
    </citation>
    <scope>NUCLEOTIDE SEQUENCE</scope>
</reference>
<sequence>MYTHTHCGSFTLYLYVCIIYITHRT</sequence>
<dbReference type="AlphaFoldDB" id="A0A0E9T181"/>
<reference evidence="1" key="2">
    <citation type="journal article" date="2015" name="Fish Shellfish Immunol.">
        <title>Early steps in the European eel (Anguilla anguilla)-Vibrio vulnificus interaction in the gills: Role of the RtxA13 toxin.</title>
        <authorList>
            <person name="Callol A."/>
            <person name="Pajuelo D."/>
            <person name="Ebbesson L."/>
            <person name="Teles M."/>
            <person name="MacKenzie S."/>
            <person name="Amaro C."/>
        </authorList>
    </citation>
    <scope>NUCLEOTIDE SEQUENCE</scope>
</reference>
<evidence type="ECO:0000313" key="1">
    <source>
        <dbReference type="EMBL" id="JAH46503.1"/>
    </source>
</evidence>
<accession>A0A0E9T181</accession>
<protein>
    <submittedName>
        <fullName evidence="1">Uncharacterized protein</fullName>
    </submittedName>
</protein>
<dbReference type="EMBL" id="GBXM01062074">
    <property type="protein sequence ID" value="JAH46503.1"/>
    <property type="molecule type" value="Transcribed_RNA"/>
</dbReference>
<proteinExistence type="predicted"/>
<organism evidence="1">
    <name type="scientific">Anguilla anguilla</name>
    <name type="common">European freshwater eel</name>
    <name type="synonym">Muraena anguilla</name>
    <dbReference type="NCBI Taxonomy" id="7936"/>
    <lineage>
        <taxon>Eukaryota</taxon>
        <taxon>Metazoa</taxon>
        <taxon>Chordata</taxon>
        <taxon>Craniata</taxon>
        <taxon>Vertebrata</taxon>
        <taxon>Euteleostomi</taxon>
        <taxon>Actinopterygii</taxon>
        <taxon>Neopterygii</taxon>
        <taxon>Teleostei</taxon>
        <taxon>Anguilliformes</taxon>
        <taxon>Anguillidae</taxon>
        <taxon>Anguilla</taxon>
    </lineage>
</organism>
<name>A0A0E9T181_ANGAN</name>